<protein>
    <submittedName>
        <fullName evidence="1">Os03g0195900 protein</fullName>
    </submittedName>
</protein>
<proteinExistence type="predicted"/>
<name>A0A0P0VU54_ORYSJ</name>
<evidence type="ECO:0000313" key="2">
    <source>
        <dbReference type="Proteomes" id="UP000059680"/>
    </source>
</evidence>
<dbReference type="Proteomes" id="UP000059680">
    <property type="component" value="Chromosome 3"/>
</dbReference>
<organism evidence="1 2">
    <name type="scientific">Oryza sativa subsp. japonica</name>
    <name type="common">Rice</name>
    <dbReference type="NCBI Taxonomy" id="39947"/>
    <lineage>
        <taxon>Eukaryota</taxon>
        <taxon>Viridiplantae</taxon>
        <taxon>Streptophyta</taxon>
        <taxon>Embryophyta</taxon>
        <taxon>Tracheophyta</taxon>
        <taxon>Spermatophyta</taxon>
        <taxon>Magnoliopsida</taxon>
        <taxon>Liliopsida</taxon>
        <taxon>Poales</taxon>
        <taxon>Poaceae</taxon>
        <taxon>BOP clade</taxon>
        <taxon>Oryzoideae</taxon>
        <taxon>Oryzeae</taxon>
        <taxon>Oryzinae</taxon>
        <taxon>Oryza</taxon>
        <taxon>Oryza sativa</taxon>
    </lineage>
</organism>
<dbReference type="ExpressionAtlas" id="A0A0P0VU54">
    <property type="expression patterns" value="baseline and differential"/>
</dbReference>
<dbReference type="PaxDb" id="39947-A0A0P0VU54"/>
<evidence type="ECO:0000313" key="1">
    <source>
        <dbReference type="EMBL" id="BAS82765.1"/>
    </source>
</evidence>
<dbReference type="InParanoid" id="A0A0P0VU54"/>
<reference evidence="2" key="1">
    <citation type="journal article" date="2005" name="Nature">
        <title>The map-based sequence of the rice genome.</title>
        <authorList>
            <consortium name="International rice genome sequencing project (IRGSP)"/>
            <person name="Matsumoto T."/>
            <person name="Wu J."/>
            <person name="Kanamori H."/>
            <person name="Katayose Y."/>
            <person name="Fujisawa M."/>
            <person name="Namiki N."/>
            <person name="Mizuno H."/>
            <person name="Yamamoto K."/>
            <person name="Antonio B.A."/>
            <person name="Baba T."/>
            <person name="Sakata K."/>
            <person name="Nagamura Y."/>
            <person name="Aoki H."/>
            <person name="Arikawa K."/>
            <person name="Arita K."/>
            <person name="Bito T."/>
            <person name="Chiden Y."/>
            <person name="Fujitsuka N."/>
            <person name="Fukunaka R."/>
            <person name="Hamada M."/>
            <person name="Harada C."/>
            <person name="Hayashi A."/>
            <person name="Hijishita S."/>
            <person name="Honda M."/>
            <person name="Hosokawa S."/>
            <person name="Ichikawa Y."/>
            <person name="Idonuma A."/>
            <person name="Iijima M."/>
            <person name="Ikeda M."/>
            <person name="Ikeno M."/>
            <person name="Ito K."/>
            <person name="Ito S."/>
            <person name="Ito T."/>
            <person name="Ito Y."/>
            <person name="Ito Y."/>
            <person name="Iwabuchi A."/>
            <person name="Kamiya K."/>
            <person name="Karasawa W."/>
            <person name="Kurita K."/>
            <person name="Katagiri S."/>
            <person name="Kikuta A."/>
            <person name="Kobayashi H."/>
            <person name="Kobayashi N."/>
            <person name="Machita K."/>
            <person name="Maehara T."/>
            <person name="Masukawa M."/>
            <person name="Mizubayashi T."/>
            <person name="Mukai Y."/>
            <person name="Nagasaki H."/>
            <person name="Nagata Y."/>
            <person name="Naito S."/>
            <person name="Nakashima M."/>
            <person name="Nakama Y."/>
            <person name="Nakamichi Y."/>
            <person name="Nakamura M."/>
            <person name="Meguro A."/>
            <person name="Negishi M."/>
            <person name="Ohta I."/>
            <person name="Ohta T."/>
            <person name="Okamoto M."/>
            <person name="Ono N."/>
            <person name="Saji S."/>
            <person name="Sakaguchi M."/>
            <person name="Sakai K."/>
            <person name="Shibata M."/>
            <person name="Shimokawa T."/>
            <person name="Song J."/>
            <person name="Takazaki Y."/>
            <person name="Terasawa K."/>
            <person name="Tsugane M."/>
            <person name="Tsuji K."/>
            <person name="Ueda S."/>
            <person name="Waki K."/>
            <person name="Yamagata H."/>
            <person name="Yamamoto M."/>
            <person name="Yamamoto S."/>
            <person name="Yamane H."/>
            <person name="Yoshiki S."/>
            <person name="Yoshihara R."/>
            <person name="Yukawa K."/>
            <person name="Zhong H."/>
            <person name="Yano M."/>
            <person name="Yuan Q."/>
            <person name="Ouyang S."/>
            <person name="Liu J."/>
            <person name="Jones K.M."/>
            <person name="Gansberger K."/>
            <person name="Moffat K."/>
            <person name="Hill J."/>
            <person name="Bera J."/>
            <person name="Fadrosh D."/>
            <person name="Jin S."/>
            <person name="Johri S."/>
            <person name="Kim M."/>
            <person name="Overton L."/>
            <person name="Reardon M."/>
            <person name="Tsitrin T."/>
            <person name="Vuong H."/>
            <person name="Weaver B."/>
            <person name="Ciecko A."/>
            <person name="Tallon L."/>
            <person name="Jackson J."/>
            <person name="Pai G."/>
            <person name="Aken S.V."/>
            <person name="Utterback T."/>
            <person name="Reidmuller S."/>
            <person name="Feldblyum T."/>
            <person name="Hsiao J."/>
            <person name="Zismann V."/>
            <person name="Iobst S."/>
            <person name="de Vazeille A.R."/>
            <person name="Buell C.R."/>
            <person name="Ying K."/>
            <person name="Li Y."/>
            <person name="Lu T."/>
            <person name="Huang Y."/>
            <person name="Zhao Q."/>
            <person name="Feng Q."/>
            <person name="Zhang L."/>
            <person name="Zhu J."/>
            <person name="Weng Q."/>
            <person name="Mu J."/>
            <person name="Lu Y."/>
            <person name="Fan D."/>
            <person name="Liu Y."/>
            <person name="Guan J."/>
            <person name="Zhang Y."/>
            <person name="Yu S."/>
            <person name="Liu X."/>
            <person name="Zhang Y."/>
            <person name="Hong G."/>
            <person name="Han B."/>
            <person name="Choisne N."/>
            <person name="Demange N."/>
            <person name="Orjeda G."/>
            <person name="Samain S."/>
            <person name="Cattolico L."/>
            <person name="Pelletier E."/>
            <person name="Couloux A."/>
            <person name="Segurens B."/>
            <person name="Wincker P."/>
            <person name="D'Hont A."/>
            <person name="Scarpelli C."/>
            <person name="Weissenbach J."/>
            <person name="Salanoubat M."/>
            <person name="Quetier F."/>
            <person name="Yu Y."/>
            <person name="Kim H.R."/>
            <person name="Rambo T."/>
            <person name="Currie J."/>
            <person name="Collura K."/>
            <person name="Luo M."/>
            <person name="Yang T."/>
            <person name="Ammiraju J.S.S."/>
            <person name="Engler F."/>
            <person name="Soderlund C."/>
            <person name="Wing R.A."/>
            <person name="Palmer L.E."/>
            <person name="de la Bastide M."/>
            <person name="Spiegel L."/>
            <person name="Nascimento L."/>
            <person name="Zutavern T."/>
            <person name="O'Shaughnessy A."/>
            <person name="Dike S."/>
            <person name="Dedhia N."/>
            <person name="Preston R."/>
            <person name="Balija V."/>
            <person name="McCombie W.R."/>
            <person name="Chow T."/>
            <person name="Chen H."/>
            <person name="Chung M."/>
            <person name="Chen C."/>
            <person name="Shaw J."/>
            <person name="Wu H."/>
            <person name="Hsiao K."/>
            <person name="Chao Y."/>
            <person name="Chu M."/>
            <person name="Cheng C."/>
            <person name="Hour A."/>
            <person name="Lee P."/>
            <person name="Lin S."/>
            <person name="Lin Y."/>
            <person name="Liou J."/>
            <person name="Liu S."/>
            <person name="Hsing Y."/>
            <person name="Raghuvanshi S."/>
            <person name="Mohanty A."/>
            <person name="Bharti A.K."/>
            <person name="Gaur A."/>
            <person name="Gupta V."/>
            <person name="Kumar D."/>
            <person name="Ravi V."/>
            <person name="Vij S."/>
            <person name="Kapur A."/>
            <person name="Khurana P."/>
            <person name="Khurana P."/>
            <person name="Khurana J.P."/>
            <person name="Tyagi A.K."/>
            <person name="Gaikwad K."/>
            <person name="Singh A."/>
            <person name="Dalal V."/>
            <person name="Srivastava S."/>
            <person name="Dixit A."/>
            <person name="Pal A.K."/>
            <person name="Ghazi I.A."/>
            <person name="Yadav M."/>
            <person name="Pandit A."/>
            <person name="Bhargava A."/>
            <person name="Sureshbabu K."/>
            <person name="Batra K."/>
            <person name="Sharma T.R."/>
            <person name="Mohapatra T."/>
            <person name="Singh N.K."/>
            <person name="Messing J."/>
            <person name="Nelson A.B."/>
            <person name="Fuks G."/>
            <person name="Kavchok S."/>
            <person name="Keizer G."/>
            <person name="Linton E."/>
            <person name="Llaca V."/>
            <person name="Song R."/>
            <person name="Tanyolac B."/>
            <person name="Young S."/>
            <person name="Ho-Il K."/>
            <person name="Hahn J.H."/>
            <person name="Sangsakoo G."/>
            <person name="Vanavichit A."/>
            <person name="de Mattos Luiz.A.T."/>
            <person name="Zimmer P.D."/>
            <person name="Malone G."/>
            <person name="Dellagostin O."/>
            <person name="de Oliveira A.C."/>
            <person name="Bevan M."/>
            <person name="Bancroft I."/>
            <person name="Minx P."/>
            <person name="Cordum H."/>
            <person name="Wilson R."/>
            <person name="Cheng Z."/>
            <person name="Jin W."/>
            <person name="Jiang J."/>
            <person name="Leong S.A."/>
            <person name="Iwama H."/>
            <person name="Gojobori T."/>
            <person name="Itoh T."/>
            <person name="Niimura Y."/>
            <person name="Fujii Y."/>
            <person name="Habara T."/>
            <person name="Sakai H."/>
            <person name="Sato Y."/>
            <person name="Wilson G."/>
            <person name="Kumar K."/>
            <person name="McCouch S."/>
            <person name="Juretic N."/>
            <person name="Hoen D."/>
            <person name="Wright S."/>
            <person name="Bruskiewich R."/>
            <person name="Bureau T."/>
            <person name="Miyao A."/>
            <person name="Hirochika H."/>
            <person name="Nishikawa T."/>
            <person name="Kadowaki K."/>
            <person name="Sugiura M."/>
            <person name="Burr B."/>
            <person name="Sasaki T."/>
        </authorList>
    </citation>
    <scope>NUCLEOTIDE SEQUENCE [LARGE SCALE GENOMIC DNA]</scope>
    <source>
        <strain evidence="2">cv. Nipponbare</strain>
    </source>
</reference>
<dbReference type="Gramene" id="Os03t0195900-01">
    <property type="protein sequence ID" value="Os03t0195900-01"/>
    <property type="gene ID" value="Os03g0195900"/>
</dbReference>
<reference evidence="1 2" key="3">
    <citation type="journal article" date="2013" name="Rice">
        <title>Improvement of the Oryza sativa Nipponbare reference genome using next generation sequence and optical map data.</title>
        <authorList>
            <person name="Kawahara Y."/>
            <person name="de la Bastide M."/>
            <person name="Hamilton J.P."/>
            <person name="Kanamori H."/>
            <person name="McCombie W.R."/>
            <person name="Ouyang S."/>
            <person name="Schwartz D.C."/>
            <person name="Tanaka T."/>
            <person name="Wu J."/>
            <person name="Zhou S."/>
            <person name="Childs K.L."/>
            <person name="Davidson R.M."/>
            <person name="Lin H."/>
            <person name="Quesada-Ocampo L."/>
            <person name="Vaillancourt B."/>
            <person name="Sakai H."/>
            <person name="Lee S.S."/>
            <person name="Kim J."/>
            <person name="Numa H."/>
            <person name="Itoh T."/>
            <person name="Buell C.R."/>
            <person name="Matsumoto T."/>
        </authorList>
    </citation>
    <scope>NUCLEOTIDE SEQUENCE [LARGE SCALE GENOMIC DNA]</scope>
    <source>
        <strain evidence="2">cv. Nipponbare</strain>
    </source>
</reference>
<dbReference type="AlphaFoldDB" id="A0A0P0VU54"/>
<sequence length="114" mass="12094">RPRCAATPSKAVAVAAARCRARPAPRRVGAGAATGGTAHVGGRESAAGVLLLTWLRHGGGTFAPSRRPAVSRSANPNPAGQSEHILHCLRSKFLHCVPDSQEYLVFTDEIREFR</sequence>
<reference evidence="1 2" key="2">
    <citation type="journal article" date="2013" name="Plant Cell Physiol.">
        <title>Rice Annotation Project Database (RAP-DB): an integrative and interactive database for rice genomics.</title>
        <authorList>
            <person name="Sakai H."/>
            <person name="Lee S.S."/>
            <person name="Tanaka T."/>
            <person name="Numa H."/>
            <person name="Kim J."/>
            <person name="Kawahara Y."/>
            <person name="Wakimoto H."/>
            <person name="Yang C.C."/>
            <person name="Iwamoto M."/>
            <person name="Abe T."/>
            <person name="Yamada Y."/>
            <person name="Muto A."/>
            <person name="Inokuchi H."/>
            <person name="Ikemura T."/>
            <person name="Matsumoto T."/>
            <person name="Sasaki T."/>
            <person name="Itoh T."/>
        </authorList>
    </citation>
    <scope>NUCLEOTIDE SEQUENCE [LARGE SCALE GENOMIC DNA]</scope>
    <source>
        <strain evidence="2">cv. Nipponbare</strain>
    </source>
</reference>
<accession>A0A0P0VU54</accession>
<keyword evidence="2" id="KW-1185">Reference proteome</keyword>
<feature type="non-terminal residue" evidence="1">
    <location>
        <position position="114"/>
    </location>
</feature>
<gene>
    <name evidence="1" type="ordered locus">Os03g0195900</name>
    <name evidence="1" type="ORF">OSNPB_030195900</name>
</gene>
<dbReference type="EMBL" id="AP014959">
    <property type="protein sequence ID" value="BAS82765.1"/>
    <property type="molecule type" value="Genomic_DNA"/>
</dbReference>